<dbReference type="GO" id="GO:0006351">
    <property type="term" value="P:DNA-templated transcription"/>
    <property type="evidence" value="ECO:0007669"/>
    <property type="project" value="UniProtKB-UniRule"/>
</dbReference>
<dbReference type="GO" id="GO:0006275">
    <property type="term" value="P:regulation of DNA replication"/>
    <property type="evidence" value="ECO:0007669"/>
    <property type="project" value="UniProtKB-UniRule"/>
</dbReference>
<feature type="compositionally biased region" description="Basic and acidic residues" evidence="13">
    <location>
        <begin position="301"/>
        <end position="312"/>
    </location>
</feature>
<feature type="domain" description="Papillomavirus E2 N-terminal" evidence="14">
    <location>
        <begin position="1"/>
        <end position="198"/>
    </location>
</feature>
<evidence type="ECO:0000256" key="11">
    <source>
        <dbReference type="ARBA" id="ARBA00023163"/>
    </source>
</evidence>
<dbReference type="InterPro" id="IPR042503">
    <property type="entry name" value="Regulatory_protein_E2_N_1"/>
</dbReference>
<dbReference type="Gene3D" id="3.30.70.330">
    <property type="match status" value="1"/>
</dbReference>
<comment type="PTM">
    <text evidence="12">Phosphorylated.</text>
</comment>
<evidence type="ECO:0000313" key="16">
    <source>
        <dbReference type="EMBL" id="AXZ95685.1"/>
    </source>
</evidence>
<reference evidence="16" key="1">
    <citation type="submission" date="2018-09" db="EMBL/GenBank/DDBJ databases">
        <title>Genomic sequences of papillomavirus from wild rats.</title>
        <authorList>
            <person name="Ling Y."/>
            <person name="Zhang W."/>
        </authorList>
    </citation>
    <scope>NUCLEOTIDE SEQUENCE</scope>
    <source>
        <strain evidence="16">RPV2-OR02-zj</strain>
    </source>
</reference>
<dbReference type="GO" id="GO:0006260">
    <property type="term" value="P:DNA replication"/>
    <property type="evidence" value="ECO:0007669"/>
    <property type="project" value="UniProtKB-KW"/>
</dbReference>
<evidence type="ECO:0000256" key="12">
    <source>
        <dbReference type="HAMAP-Rule" id="MF_04001"/>
    </source>
</evidence>
<evidence type="ECO:0000256" key="2">
    <source>
        <dbReference type="ARBA" id="ARBA00007794"/>
    </source>
</evidence>
<keyword evidence="12" id="KW-0832">Ubl conjugation</keyword>
<dbReference type="SUPFAM" id="SSF54957">
    <property type="entry name" value="Viral DNA-binding domain"/>
    <property type="match status" value="1"/>
</dbReference>
<dbReference type="EMBL" id="MH892421">
    <property type="protein sequence ID" value="AXZ95685.1"/>
    <property type="molecule type" value="Genomic_DNA"/>
</dbReference>
<keyword evidence="8 12" id="KW-0805">Transcription regulation</keyword>
<keyword evidence="10 12" id="KW-0010">Activator</keyword>
<dbReference type="Pfam" id="PF00511">
    <property type="entry name" value="PPV_E2_C"/>
    <property type="match status" value="1"/>
</dbReference>
<dbReference type="Pfam" id="PF00508">
    <property type="entry name" value="PPV_E2_N"/>
    <property type="match status" value="1"/>
</dbReference>
<evidence type="ECO:0000256" key="8">
    <source>
        <dbReference type="ARBA" id="ARBA00023015"/>
    </source>
</evidence>
<dbReference type="GO" id="GO:0003677">
    <property type="term" value="F:DNA binding"/>
    <property type="evidence" value="ECO:0007669"/>
    <property type="project" value="UniProtKB-UniRule"/>
</dbReference>
<dbReference type="Gene3D" id="1.10.287.30">
    <property type="entry name" value="E2 (early) protein, N terminal domain, subdomain 1"/>
    <property type="match status" value="1"/>
</dbReference>
<feature type="domain" description="Papillomavirus E2 C-terminal" evidence="15">
    <location>
        <begin position="467"/>
        <end position="545"/>
    </location>
</feature>
<dbReference type="InterPro" id="IPR035975">
    <property type="entry name" value="E2/EBNA1_C_sf"/>
</dbReference>
<evidence type="ECO:0000256" key="13">
    <source>
        <dbReference type="SAM" id="MobiDB-lite"/>
    </source>
</evidence>
<keyword evidence="7 12" id="KW-0235">DNA replication</keyword>
<proteinExistence type="inferred from homology"/>
<accession>A0A385KLM1</accession>
<comment type="caution">
    <text evidence="12">Lacks conserved residue(s) required for the propagation of feature annotation.</text>
</comment>
<keyword evidence="3 12" id="KW-0678">Repressor</keyword>
<evidence type="ECO:0000256" key="5">
    <source>
        <dbReference type="ARBA" id="ARBA00022553"/>
    </source>
</evidence>
<name>A0A385KLM1_MNPV</name>
<comment type="subunit">
    <text evidence="12">Binds DNA as homodimer. Interacts with protein E1; this interaction greatly increases E1 DNA-binding activity. Interacts with protein L1; this interaction enhances E2-dependent replication and transcription activation. Interacts with protein L2; this interaction inhibits E2 transcriptional activity but not DNA replication function E2. Interacts with protein E7; this interaction inhibits E7 oncogenic activity. Interacts with host TAF1; this interaction modulates E2-dependent transcriptional regulation. Interacts with host BRD4; this interaction mediates E2 transcriptional activation function. Additionally, the interaction with host BRD4 on mitotic chromosomes mediates tethering of the viral genome. Interacts with host TOPBP1; this interaction is required for optimal viral DNA replication.</text>
</comment>
<evidence type="ECO:0000256" key="3">
    <source>
        <dbReference type="ARBA" id="ARBA00022491"/>
    </source>
</evidence>
<dbReference type="HAMAP" id="MF_04001">
    <property type="entry name" value="PPV_E2"/>
    <property type="match status" value="1"/>
</dbReference>
<evidence type="ECO:0000256" key="4">
    <source>
        <dbReference type="ARBA" id="ARBA00022518"/>
    </source>
</evidence>
<dbReference type="Gene3D" id="2.170.200.10">
    <property type="entry name" value="Papillomavirus E2 early protein domain"/>
    <property type="match status" value="1"/>
</dbReference>
<evidence type="ECO:0000259" key="14">
    <source>
        <dbReference type="Pfam" id="PF00508"/>
    </source>
</evidence>
<keyword evidence="4 12" id="KW-0244">Early protein</keyword>
<organism evidence="16">
    <name type="scientific">Rattus norvegicus papillomavirus 2</name>
    <dbReference type="NCBI Taxonomy" id="1036965"/>
    <lineage>
        <taxon>Viruses</taxon>
        <taxon>Monodnaviria</taxon>
        <taxon>Shotokuvirae</taxon>
        <taxon>Cossaviricota</taxon>
        <taxon>Papovaviricetes</taxon>
        <taxon>Zurhausenvirales</taxon>
        <taxon>Papillomaviridae</taxon>
        <taxon>Firstpapillomavirinae</taxon>
        <taxon>Iotapapillomavirus</taxon>
        <taxon>Mastomys natalensis papillomavirus</taxon>
    </lineage>
</organism>
<dbReference type="InterPro" id="IPR000427">
    <property type="entry name" value="Papillomavirus_E2_C"/>
</dbReference>
<keyword evidence="5 12" id="KW-0597">Phosphoprotein</keyword>
<evidence type="ECO:0000256" key="10">
    <source>
        <dbReference type="ARBA" id="ARBA00023159"/>
    </source>
</evidence>
<protein>
    <recommendedName>
        <fullName evidence="12">Regulatory protein E2</fullName>
    </recommendedName>
</protein>
<keyword evidence="6 12" id="KW-1048">Host nucleus</keyword>
<dbReference type="GO" id="GO:0000166">
    <property type="term" value="F:nucleotide binding"/>
    <property type="evidence" value="ECO:0007669"/>
    <property type="project" value="UniProtKB-UniRule"/>
</dbReference>
<evidence type="ECO:0000256" key="1">
    <source>
        <dbReference type="ARBA" id="ARBA00004147"/>
    </source>
</evidence>
<dbReference type="GO" id="GO:0039693">
    <property type="term" value="P:viral DNA genome replication"/>
    <property type="evidence" value="ECO:0007669"/>
    <property type="project" value="UniProtKB-UniRule"/>
</dbReference>
<keyword evidence="9 12" id="KW-0238">DNA-binding</keyword>
<dbReference type="InterPro" id="IPR001866">
    <property type="entry name" value="PPV_E2_N"/>
</dbReference>
<keyword evidence="12" id="KW-1017">Isopeptide bond</keyword>
<evidence type="ECO:0000256" key="6">
    <source>
        <dbReference type="ARBA" id="ARBA00022562"/>
    </source>
</evidence>
<evidence type="ECO:0000256" key="9">
    <source>
        <dbReference type="ARBA" id="ARBA00023125"/>
    </source>
</evidence>
<evidence type="ECO:0000256" key="7">
    <source>
        <dbReference type="ARBA" id="ARBA00022705"/>
    </source>
</evidence>
<dbReference type="InterPro" id="IPR012677">
    <property type="entry name" value="Nucleotide-bd_a/b_plait_sf"/>
</dbReference>
<dbReference type="SUPFAM" id="SSF51332">
    <property type="entry name" value="E2 regulatory, transactivation domain"/>
    <property type="match status" value="1"/>
</dbReference>
<feature type="compositionally biased region" description="Basic residues" evidence="13">
    <location>
        <begin position="350"/>
        <end position="359"/>
    </location>
</feature>
<dbReference type="InterPro" id="IPR036050">
    <property type="entry name" value="Regulatory_protein_E2_N"/>
</dbReference>
<comment type="PTM">
    <text evidence="12">Sumoylation plays a regulatory role in E2 transcriptional activity.</text>
</comment>
<dbReference type="InterPro" id="IPR042504">
    <property type="entry name" value="Regulatory_protein_E2_N_2"/>
</dbReference>
<comment type="similarity">
    <text evidence="12">Belongs to the papillomaviridae E2 protein family.</text>
</comment>
<comment type="similarity">
    <text evidence="2">Belongs to the papillomaviridae E8^E2C protein family.</text>
</comment>
<evidence type="ECO:0000259" key="15">
    <source>
        <dbReference type="Pfam" id="PF00511"/>
    </source>
</evidence>
<feature type="region of interest" description="DNA-binding domain" evidence="12">
    <location>
        <begin position="464"/>
        <end position="548"/>
    </location>
</feature>
<feature type="region of interest" description="Disordered" evidence="13">
    <location>
        <begin position="233"/>
        <end position="464"/>
    </location>
</feature>
<sequence length="548" mass="59976">MESLCSRLSAVQEELMCIYEEGDSALSTQVRHWQLIRQEQVLLHAARQQGHTRIGMQAVPSLAATQANAKAAIEMHLLLQSLLQSPYSKEPWTLSDTSRDMYLAAPCHTLKKSGQTVEVMFDGNQDNSMHYTKWRQVFYTDERGVWKRVSSFCDVTGIFFEKNGHREYYVRFEKEAMRFSVTGTWEAVDEGKIYTSVVPVASSTPTPGLPGRHPVSVDGVPAAGHTRTDWDSIRHSLFSSGGGKGAGEEEKVYPRAGNSDHSYHIPTSPPAFGGEQHRRGSGSGAGVRVPAGDVSEVPRSPTKEDKSTEPVPKRGPGRPRKGGPSTSGERTPDRDTRPKKRPRDRTGGYRTRKRKRNKRWATPPRERAPDYVDLNATNKNDGRPNGSVNCSPPSPDPPNSSAIPPTPGVRVAGQSNTPGTPRAAPTLVAVGDSGLPPATPAEGLRAAAPGSTDRLRRPRTGPGPPCLLIIKGTPNGVKCLRYRLKTHHHSLFQYVSTTWQWVPASGSSRVGRARILVMCSDQTQRNIFLDTVKIPAGMTVEQCSMLAI</sequence>
<comment type="function">
    <text evidence="12">Plays a role in the initiation of viral DNA replication. A dimer of E2 interacts with a dimer of E1 in order to improve specificity of E1 DNA binding activity. Once the complex recognizes and binds DNA at specific sites, the E2 dimer is removed from DNA. E2 also regulates viral transcription through binding to the E2RE response element (5'-ACCNNNNNNGGT-3') present in multiple copies in the regulatory regions of the viral genome. Activates or represses transcription depending on E2RE's position with regards to proximal promoter elements including the TATA-box. Repression occurs by sterically hindering the assembly of the transcription initiation complex.</text>
</comment>
<dbReference type="GO" id="GO:0003700">
    <property type="term" value="F:DNA-binding transcription factor activity"/>
    <property type="evidence" value="ECO:0007669"/>
    <property type="project" value="UniProtKB-UniRule"/>
</dbReference>
<comment type="subcellular location">
    <subcellularLocation>
        <location evidence="1 12">Host nucleus</location>
    </subcellularLocation>
</comment>
<dbReference type="InterPro" id="IPR033668">
    <property type="entry name" value="Reg_prot_E2"/>
</dbReference>
<keyword evidence="11 12" id="KW-0804">Transcription</keyword>
<feature type="cross-link" description="Glycyl lysine isopeptide (Lys-Gly) (interchain with G-Cter in SUMO)" evidence="12">
    <location>
        <position position="471"/>
    </location>
</feature>
<gene>
    <name evidence="12 16" type="primary">E2</name>
</gene>
<dbReference type="GO" id="GO:0042025">
    <property type="term" value="C:host cell nucleus"/>
    <property type="evidence" value="ECO:0007669"/>
    <property type="project" value="UniProtKB-SubCell"/>
</dbReference>